<dbReference type="GO" id="GO:0035804">
    <property type="term" value="F:structural constituent of egg coat"/>
    <property type="evidence" value="ECO:0007669"/>
    <property type="project" value="UniProtKB-UniRule"/>
</dbReference>
<dbReference type="GO" id="GO:2000344">
    <property type="term" value="P:positive regulation of acrosome reaction"/>
    <property type="evidence" value="ECO:0007669"/>
    <property type="project" value="UniProtKB-UniRule"/>
</dbReference>
<reference evidence="16" key="1">
    <citation type="submission" date="2020-10" db="EMBL/GenBank/DDBJ databases">
        <title>Chromosome-scale genome assembly of the Allis shad, Alosa alosa.</title>
        <authorList>
            <person name="Margot Z."/>
            <person name="Christophe K."/>
            <person name="Cabau C."/>
            <person name="Louis A."/>
            <person name="Berthelot C."/>
            <person name="Parey E."/>
            <person name="Roest Crollius H."/>
            <person name="Montfort J."/>
            <person name="Robinson-Rechavi M."/>
            <person name="Bucao C."/>
            <person name="Bouchez O."/>
            <person name="Gislard M."/>
            <person name="Lluch J."/>
            <person name="Milhes M."/>
            <person name="Lampietro C."/>
            <person name="Lopez Roques C."/>
            <person name="Donnadieu C."/>
            <person name="Braasch I."/>
            <person name="Desvignes T."/>
            <person name="Postlethwait J."/>
            <person name="Bobe J."/>
            <person name="Guiguen Y."/>
        </authorList>
    </citation>
    <scope>NUCLEOTIDE SEQUENCE</scope>
    <source>
        <strain evidence="16">M-15738</strain>
        <tissue evidence="16">Blood</tissue>
    </source>
</reference>
<keyword evidence="7 14" id="KW-0165">Cleavage on pair of basic residues</keyword>
<keyword evidence="10" id="KW-1133">Transmembrane helix</keyword>
<dbReference type="InterPro" id="IPR055356">
    <property type="entry name" value="ZP-N"/>
</dbReference>
<evidence type="ECO:0000256" key="3">
    <source>
        <dbReference type="ARBA" id="ARBA00017980"/>
    </source>
</evidence>
<dbReference type="PANTHER" id="PTHR11576">
    <property type="entry name" value="ZONA PELLUCIDA SPERM-BINDING PROTEIN 3"/>
    <property type="match status" value="1"/>
</dbReference>
<sequence>MEVPMDARGTHESRGAGCTGPSQLCGCEVRRENILVEVNQDFFGTGQLIEPGDIRLGDCFMTSDDISSRVLVFDSELHRCGSRLQMIEDELVYTFTLVYAPQALGASPIVRPNSATVDIKCRYSRVHNVSSDALRPTWVPYAATKVAEEGLTFSLRLMTDDWKFVRAPNTYYLGDTMHIEASVIQYNHVPLRVFVHSCVATAVPDMNALPKYSFIENHGCLVDAKLTGSRSRFLPRAQDDKLRFELEAFRFAPGDGDNIYIACQLVATTASTMSNHKACSFSNDRQWTSSDGMDEMCVCCDSTCGTEGAADGPWESEALLGPIKVIDAY</sequence>
<dbReference type="AlphaFoldDB" id="A0AAV6G5K1"/>
<dbReference type="InterPro" id="IPR001507">
    <property type="entry name" value="ZP_dom"/>
</dbReference>
<evidence type="ECO:0000313" key="16">
    <source>
        <dbReference type="EMBL" id="KAG5270100.1"/>
    </source>
</evidence>
<dbReference type="GO" id="GO:0005886">
    <property type="term" value="C:plasma membrane"/>
    <property type="evidence" value="ECO:0007669"/>
    <property type="project" value="UniProtKB-SubCell"/>
</dbReference>
<evidence type="ECO:0000256" key="5">
    <source>
        <dbReference type="ARBA" id="ARBA00022525"/>
    </source>
</evidence>
<dbReference type="Pfam" id="PF00100">
    <property type="entry name" value="Zona_pellucida"/>
    <property type="match status" value="1"/>
</dbReference>
<dbReference type="PRINTS" id="PR00023">
    <property type="entry name" value="ZPELLUCIDA"/>
</dbReference>
<evidence type="ECO:0000256" key="6">
    <source>
        <dbReference type="ARBA" id="ARBA00022530"/>
    </source>
</evidence>
<keyword evidence="17" id="KW-1185">Reference proteome</keyword>
<evidence type="ECO:0000256" key="1">
    <source>
        <dbReference type="ARBA" id="ARBA00004498"/>
    </source>
</evidence>
<evidence type="ECO:0000256" key="12">
    <source>
        <dbReference type="ARBA" id="ARBA00023157"/>
    </source>
</evidence>
<dbReference type="Pfam" id="PF23344">
    <property type="entry name" value="ZP-N"/>
    <property type="match status" value="1"/>
</dbReference>
<keyword evidence="6 14" id="KW-0272">Extracellular matrix</keyword>
<keyword evidence="9 14" id="KW-0732">Signal</keyword>
<evidence type="ECO:0000259" key="15">
    <source>
        <dbReference type="PROSITE" id="PS51034"/>
    </source>
</evidence>
<evidence type="ECO:0000256" key="2">
    <source>
        <dbReference type="ARBA" id="ARBA00006735"/>
    </source>
</evidence>
<evidence type="ECO:0000256" key="8">
    <source>
        <dbReference type="ARBA" id="ARBA00022692"/>
    </source>
</evidence>
<dbReference type="InterPro" id="IPR042235">
    <property type="entry name" value="ZP-C_dom"/>
</dbReference>
<comment type="similarity">
    <text evidence="2 14">Belongs to the ZP domain family. ZPC subfamily.</text>
</comment>
<keyword evidence="4 14" id="KW-1003">Cell membrane</keyword>
<proteinExistence type="inferred from homology"/>
<dbReference type="PANTHER" id="PTHR11576:SF2">
    <property type="entry name" value="ZONA PELLUCIDA SPERM-BINDING PROTEIN 3"/>
    <property type="match status" value="1"/>
</dbReference>
<dbReference type="EMBL" id="JADWDJ010000014">
    <property type="protein sequence ID" value="KAG5270100.1"/>
    <property type="molecule type" value="Genomic_DNA"/>
</dbReference>
<evidence type="ECO:0000256" key="7">
    <source>
        <dbReference type="ARBA" id="ARBA00022685"/>
    </source>
</evidence>
<accession>A0AAV6G5K1</accession>
<keyword evidence="8" id="KW-0812">Transmembrane</keyword>
<feature type="domain" description="ZP" evidence="15">
    <location>
        <begin position="26"/>
        <end position="286"/>
    </location>
</feature>
<dbReference type="FunFam" id="2.60.40.3210:FF:000001">
    <property type="entry name" value="Zona pellucida sperm-binding protein 3"/>
    <property type="match status" value="1"/>
</dbReference>
<evidence type="ECO:0000313" key="17">
    <source>
        <dbReference type="Proteomes" id="UP000823561"/>
    </source>
</evidence>
<keyword evidence="13" id="KW-0325">Glycoprotein</keyword>
<dbReference type="SMART" id="SM00241">
    <property type="entry name" value="ZP"/>
    <property type="match status" value="1"/>
</dbReference>
<dbReference type="GO" id="GO:0035805">
    <property type="term" value="C:egg coat"/>
    <property type="evidence" value="ECO:0007669"/>
    <property type="project" value="UniProtKB-SubCell"/>
</dbReference>
<dbReference type="Proteomes" id="UP000823561">
    <property type="component" value="Chromosome 14"/>
</dbReference>
<comment type="caution">
    <text evidence="16">The sequence shown here is derived from an EMBL/GenBank/DDBJ whole genome shotgun (WGS) entry which is preliminary data.</text>
</comment>
<evidence type="ECO:0000256" key="9">
    <source>
        <dbReference type="ARBA" id="ARBA00022729"/>
    </source>
</evidence>
<comment type="domain">
    <text evidence="14">The ZP domain is involved in the polymerization of the ZP proteins to form the zona pellucida.</text>
</comment>
<organism evidence="16 17">
    <name type="scientific">Alosa alosa</name>
    <name type="common">allis shad</name>
    <dbReference type="NCBI Taxonomy" id="278164"/>
    <lineage>
        <taxon>Eukaryota</taxon>
        <taxon>Metazoa</taxon>
        <taxon>Chordata</taxon>
        <taxon>Craniata</taxon>
        <taxon>Vertebrata</taxon>
        <taxon>Euteleostomi</taxon>
        <taxon>Actinopterygii</taxon>
        <taxon>Neopterygii</taxon>
        <taxon>Teleostei</taxon>
        <taxon>Clupei</taxon>
        <taxon>Clupeiformes</taxon>
        <taxon>Clupeoidei</taxon>
        <taxon>Clupeidae</taxon>
        <taxon>Alosa</taxon>
    </lineage>
</organism>
<dbReference type="InterPro" id="IPR055355">
    <property type="entry name" value="ZP-C"/>
</dbReference>
<keyword evidence="12 14" id="KW-1015">Disulfide bond</keyword>
<name>A0AAV6G5K1_9TELE</name>
<dbReference type="GO" id="GO:0035803">
    <property type="term" value="P:egg coat formation"/>
    <property type="evidence" value="ECO:0007669"/>
    <property type="project" value="UniProtKB-UniRule"/>
</dbReference>
<dbReference type="Gene3D" id="2.60.40.3210">
    <property type="entry name" value="Zona pellucida, ZP-N domain"/>
    <property type="match status" value="1"/>
</dbReference>
<dbReference type="GO" id="GO:0007339">
    <property type="term" value="P:binding of sperm to zona pellucida"/>
    <property type="evidence" value="ECO:0007669"/>
    <property type="project" value="UniProtKB-UniRule"/>
</dbReference>
<evidence type="ECO:0000256" key="4">
    <source>
        <dbReference type="ARBA" id="ARBA00022475"/>
    </source>
</evidence>
<evidence type="ECO:0000256" key="14">
    <source>
        <dbReference type="RuleBase" id="RU367066"/>
    </source>
</evidence>
<dbReference type="GO" id="GO:0032190">
    <property type="term" value="F:acrosin binding"/>
    <property type="evidence" value="ECO:0007669"/>
    <property type="project" value="TreeGrafter"/>
</dbReference>
<comment type="function">
    <text evidence="14">Component of the zona pellucida, an extracellular matrix surrounding oocytes which mediates sperm binding, induction of the acrosome reaction and prevents post-fertilization polyspermy. The zona pellucida is composed of 3 to 4 glycoproteins, ZP1, ZP2, ZP3, and ZP4. ZP3 is essential for sperm binding and zona matrix formation.</text>
</comment>
<dbReference type="FunFam" id="2.60.40.4100:FF:000002">
    <property type="entry name" value="Zona pellucida sperm-binding protein 3"/>
    <property type="match status" value="1"/>
</dbReference>
<evidence type="ECO:0000256" key="11">
    <source>
        <dbReference type="ARBA" id="ARBA00023136"/>
    </source>
</evidence>
<dbReference type="PROSITE" id="PS51034">
    <property type="entry name" value="ZP_2"/>
    <property type="match status" value="1"/>
</dbReference>
<comment type="PTM">
    <text evidence="14">Proteolytically cleaved before the transmembrane segment to yield the secreted ectodomain incorporated in the zona pellucida.</text>
</comment>
<comment type="subcellular location">
    <subcellularLocation>
        <location evidence="1">Secreted</location>
        <location evidence="1">Extracellular space</location>
        <location evidence="1">Extracellular matrix</location>
    </subcellularLocation>
    <subcellularLocation>
        <location evidence="14">Zona pellucida</location>
    </subcellularLocation>
    <subcellularLocation>
        <location evidence="14">Cell membrane</location>
        <topology evidence="14">Single-pass type I membrane protein</topology>
    </subcellularLocation>
</comment>
<dbReference type="InterPro" id="IPR048290">
    <property type="entry name" value="ZP_chr"/>
</dbReference>
<keyword evidence="11" id="KW-0472">Membrane</keyword>
<evidence type="ECO:0000256" key="13">
    <source>
        <dbReference type="ARBA" id="ARBA00023180"/>
    </source>
</evidence>
<protein>
    <recommendedName>
        <fullName evidence="3 14">Zona pellucida sperm-binding protein 3</fullName>
    </recommendedName>
</protein>
<gene>
    <name evidence="16" type="ORF">AALO_G00188720</name>
</gene>
<keyword evidence="5 14" id="KW-0964">Secreted</keyword>
<evidence type="ECO:0000256" key="10">
    <source>
        <dbReference type="ARBA" id="ARBA00022989"/>
    </source>
</evidence>
<dbReference type="Gene3D" id="2.60.40.4100">
    <property type="entry name" value="Zona pellucida, ZP-C domain"/>
    <property type="match status" value="1"/>
</dbReference>